<evidence type="ECO:0000256" key="17">
    <source>
        <dbReference type="SAM" id="MobiDB-lite"/>
    </source>
</evidence>
<dbReference type="InterPro" id="IPR019974">
    <property type="entry name" value="XPG_CS"/>
</dbReference>
<dbReference type="STRING" id="990121.A0A0V0ZYX9"/>
<feature type="domain" description="XPG-I" evidence="18">
    <location>
        <begin position="149"/>
        <end position="221"/>
    </location>
</feature>
<comment type="similarity">
    <text evidence="15">Belongs to the XPG/RAD2 endonuclease family. FEN1 subfamily.</text>
</comment>
<keyword evidence="6" id="KW-0479">Metal-binding</keyword>
<evidence type="ECO:0000256" key="7">
    <source>
        <dbReference type="ARBA" id="ARBA00022759"/>
    </source>
</evidence>
<dbReference type="InterPro" id="IPR036279">
    <property type="entry name" value="5-3_exonuclease_C_sf"/>
</dbReference>
<evidence type="ECO:0000256" key="8">
    <source>
        <dbReference type="ARBA" id="ARBA00022763"/>
    </source>
</evidence>
<dbReference type="GO" id="GO:0046872">
    <property type="term" value="F:metal ion binding"/>
    <property type="evidence" value="ECO:0007669"/>
    <property type="project" value="UniProtKB-KW"/>
</dbReference>
<evidence type="ECO:0000256" key="9">
    <source>
        <dbReference type="ARBA" id="ARBA00022801"/>
    </source>
</evidence>
<feature type="domain" description="XPG N-terminal" evidence="19">
    <location>
        <begin position="4"/>
        <end position="110"/>
    </location>
</feature>
<evidence type="ECO:0000256" key="13">
    <source>
        <dbReference type="ARBA" id="ARBA00023204"/>
    </source>
</evidence>
<dbReference type="Pfam" id="PF00867">
    <property type="entry name" value="XPG_I"/>
    <property type="match status" value="1"/>
</dbReference>
<evidence type="ECO:0000256" key="2">
    <source>
        <dbReference type="ARBA" id="ARBA00004173"/>
    </source>
</evidence>
<keyword evidence="12" id="KW-0496">Mitochondrion</keyword>
<evidence type="ECO:0000256" key="4">
    <source>
        <dbReference type="ARBA" id="ARBA00022705"/>
    </source>
</evidence>
<dbReference type="InterPro" id="IPR006084">
    <property type="entry name" value="XPG/Rad2"/>
</dbReference>
<dbReference type="PRINTS" id="PR00853">
    <property type="entry name" value="XPGRADSUPER"/>
</dbReference>
<keyword evidence="8" id="KW-0227">DNA damage</keyword>
<sequence>LQKMGIKGLSKVIADFSPNAITERTMNSFFGRTIAIDASMSLYQFLIAIRQDGSQLSAESGETTSHLIGMFYRTIRMVENGIKPVYVFDGKPPVLKSDELDKRTERRTEAEEKYADAVQAGDSEAINKFSRRLTKVSKEHVDECKRLLELMGIPYIEAPCEAEAQCAALVKAKKVFAAATEDMDTLTFGSDIMLRYLTFSEAKKMPIKEFRFDDVLHGLNMTHEEFVDFCILLGCDYCPTIKGVGPKKAYDLIKQYRNLETIVEKLDKKKYPIPENWQYKAVRKLFLEPEVIDCNTIELTWKDPDEQGLITFLVNEKNFGHNRVVNGCAKLLSARRSSTQGRIDSFFTVLVTKKKRPADEGSSKATAKKGKGKK</sequence>
<dbReference type="Proteomes" id="UP000054783">
    <property type="component" value="Unassembled WGS sequence"/>
</dbReference>
<evidence type="ECO:0000256" key="14">
    <source>
        <dbReference type="ARBA" id="ARBA00023242"/>
    </source>
</evidence>
<dbReference type="Gene3D" id="3.40.50.1010">
    <property type="entry name" value="5'-nuclease"/>
    <property type="match status" value="1"/>
</dbReference>
<dbReference type="InterPro" id="IPR008918">
    <property type="entry name" value="HhH2"/>
</dbReference>
<dbReference type="CDD" id="cd09867">
    <property type="entry name" value="PIN_FEN1"/>
    <property type="match status" value="1"/>
</dbReference>
<accession>A0A0V0ZYX9</accession>
<name>A0A0V0ZYX9_9BILA</name>
<dbReference type="EMBL" id="JYDQ01000055">
    <property type="protein sequence ID" value="KRY17863.1"/>
    <property type="molecule type" value="Genomic_DNA"/>
</dbReference>
<dbReference type="Gene3D" id="1.10.150.20">
    <property type="entry name" value="5' to 3' exonuclease, C-terminal subdomain"/>
    <property type="match status" value="1"/>
</dbReference>
<dbReference type="GO" id="GO:0005739">
    <property type="term" value="C:mitochondrion"/>
    <property type="evidence" value="ECO:0007669"/>
    <property type="project" value="UniProtKB-SubCell"/>
</dbReference>
<keyword evidence="9" id="KW-0378">Hydrolase</keyword>
<dbReference type="GO" id="GO:0006281">
    <property type="term" value="P:DNA repair"/>
    <property type="evidence" value="ECO:0007669"/>
    <property type="project" value="UniProtKB-KW"/>
</dbReference>
<evidence type="ECO:0000256" key="11">
    <source>
        <dbReference type="ARBA" id="ARBA00022842"/>
    </source>
</evidence>
<dbReference type="SUPFAM" id="SSF88723">
    <property type="entry name" value="PIN domain-like"/>
    <property type="match status" value="1"/>
</dbReference>
<dbReference type="PROSITE" id="PS00842">
    <property type="entry name" value="XPG_2"/>
    <property type="match status" value="1"/>
</dbReference>
<gene>
    <name evidence="20" type="primary">fen1</name>
    <name evidence="20" type="ORF">T12_13333</name>
</gene>
<evidence type="ECO:0000259" key="19">
    <source>
        <dbReference type="SMART" id="SM00485"/>
    </source>
</evidence>
<dbReference type="CDD" id="cd09907">
    <property type="entry name" value="H3TH_FEN1-Euk"/>
    <property type="match status" value="1"/>
</dbReference>
<organism evidence="20 21">
    <name type="scientific">Trichinella patagoniensis</name>
    <dbReference type="NCBI Taxonomy" id="990121"/>
    <lineage>
        <taxon>Eukaryota</taxon>
        <taxon>Metazoa</taxon>
        <taxon>Ecdysozoa</taxon>
        <taxon>Nematoda</taxon>
        <taxon>Enoplea</taxon>
        <taxon>Dorylaimia</taxon>
        <taxon>Trichinellida</taxon>
        <taxon>Trichinellidae</taxon>
        <taxon>Trichinella</taxon>
    </lineage>
</organism>
<dbReference type="PANTHER" id="PTHR11081:SF9">
    <property type="entry name" value="FLAP ENDONUCLEASE 1"/>
    <property type="match status" value="1"/>
</dbReference>
<evidence type="ECO:0000256" key="10">
    <source>
        <dbReference type="ARBA" id="ARBA00022839"/>
    </source>
</evidence>
<evidence type="ECO:0000313" key="20">
    <source>
        <dbReference type="EMBL" id="KRY17863.1"/>
    </source>
</evidence>
<keyword evidence="4" id="KW-0235">DNA replication</keyword>
<dbReference type="Pfam" id="PF00752">
    <property type="entry name" value="XPG_N"/>
    <property type="match status" value="1"/>
</dbReference>
<dbReference type="SUPFAM" id="SSF47807">
    <property type="entry name" value="5' to 3' exonuclease, C-terminal subdomain"/>
    <property type="match status" value="1"/>
</dbReference>
<comment type="subcellular location">
    <subcellularLocation>
        <location evidence="2">Mitochondrion</location>
    </subcellularLocation>
</comment>
<evidence type="ECO:0000259" key="18">
    <source>
        <dbReference type="SMART" id="SM00484"/>
    </source>
</evidence>
<dbReference type="FunFam" id="3.40.50.1010:FF:000003">
    <property type="entry name" value="Flap endonuclease 1"/>
    <property type="match status" value="1"/>
</dbReference>
<dbReference type="GO" id="GO:0008409">
    <property type="term" value="F:5'-3' exonuclease activity"/>
    <property type="evidence" value="ECO:0007669"/>
    <property type="project" value="TreeGrafter"/>
</dbReference>
<keyword evidence="11" id="KW-0460">Magnesium</keyword>
<dbReference type="FunFam" id="1.10.150.20:FF:000009">
    <property type="entry name" value="Flap endonuclease 1"/>
    <property type="match status" value="1"/>
</dbReference>
<evidence type="ECO:0000313" key="21">
    <source>
        <dbReference type="Proteomes" id="UP000054783"/>
    </source>
</evidence>
<dbReference type="GO" id="GO:0005634">
    <property type="term" value="C:nucleus"/>
    <property type="evidence" value="ECO:0007669"/>
    <property type="project" value="TreeGrafter"/>
</dbReference>
<keyword evidence="13" id="KW-0234">DNA repair</keyword>
<dbReference type="PANTHER" id="PTHR11081">
    <property type="entry name" value="FLAP ENDONUCLEASE FAMILY MEMBER"/>
    <property type="match status" value="1"/>
</dbReference>
<dbReference type="InterPro" id="IPR023426">
    <property type="entry name" value="Flap_endonuc"/>
</dbReference>
<protein>
    <recommendedName>
        <fullName evidence="16">Cell death-related nuclease 1</fullName>
    </recommendedName>
</protein>
<dbReference type="SMART" id="SM00484">
    <property type="entry name" value="XPGI"/>
    <property type="match status" value="1"/>
</dbReference>
<evidence type="ECO:0000256" key="15">
    <source>
        <dbReference type="ARBA" id="ARBA00034726"/>
    </source>
</evidence>
<dbReference type="InterPro" id="IPR029060">
    <property type="entry name" value="PIN-like_dom_sf"/>
</dbReference>
<comment type="caution">
    <text evidence="20">The sequence shown here is derived from an EMBL/GenBank/DDBJ whole genome shotgun (WGS) entry which is preliminary data.</text>
</comment>
<evidence type="ECO:0000256" key="6">
    <source>
        <dbReference type="ARBA" id="ARBA00022723"/>
    </source>
</evidence>
<keyword evidence="21" id="KW-1185">Reference proteome</keyword>
<evidence type="ECO:0000256" key="3">
    <source>
        <dbReference type="ARBA" id="ARBA00022553"/>
    </source>
</evidence>
<keyword evidence="14" id="KW-0539">Nucleus</keyword>
<evidence type="ECO:0000256" key="1">
    <source>
        <dbReference type="ARBA" id="ARBA00001946"/>
    </source>
</evidence>
<dbReference type="GO" id="GO:0017108">
    <property type="term" value="F:5'-flap endonuclease activity"/>
    <property type="evidence" value="ECO:0007669"/>
    <property type="project" value="TreeGrafter"/>
</dbReference>
<dbReference type="PROSITE" id="PS00841">
    <property type="entry name" value="XPG_1"/>
    <property type="match status" value="1"/>
</dbReference>
<feature type="non-terminal residue" evidence="20">
    <location>
        <position position="1"/>
    </location>
</feature>
<evidence type="ECO:0000256" key="12">
    <source>
        <dbReference type="ARBA" id="ARBA00023128"/>
    </source>
</evidence>
<keyword evidence="5" id="KW-0540">Nuclease</keyword>
<reference evidence="20 21" key="1">
    <citation type="submission" date="2015-01" db="EMBL/GenBank/DDBJ databases">
        <title>Evolution of Trichinella species and genotypes.</title>
        <authorList>
            <person name="Korhonen P.K."/>
            <person name="Edoardo P."/>
            <person name="Giuseppe L.R."/>
            <person name="Gasser R.B."/>
        </authorList>
    </citation>
    <scope>NUCLEOTIDE SEQUENCE [LARGE SCALE GENOMIC DNA]</scope>
    <source>
        <strain evidence="20">ISS2496</strain>
    </source>
</reference>
<evidence type="ECO:0000256" key="5">
    <source>
        <dbReference type="ARBA" id="ARBA00022722"/>
    </source>
</evidence>
<dbReference type="InterPro" id="IPR006085">
    <property type="entry name" value="XPG_DNA_repair_N"/>
</dbReference>
<dbReference type="GO" id="GO:0006260">
    <property type="term" value="P:DNA replication"/>
    <property type="evidence" value="ECO:0007669"/>
    <property type="project" value="UniProtKB-KW"/>
</dbReference>
<keyword evidence="7 20" id="KW-0255">Endonuclease</keyword>
<dbReference type="InterPro" id="IPR006086">
    <property type="entry name" value="XPG-I_dom"/>
</dbReference>
<keyword evidence="10" id="KW-0269">Exonuclease</keyword>
<dbReference type="SMART" id="SM00485">
    <property type="entry name" value="XPGN"/>
    <property type="match status" value="1"/>
</dbReference>
<dbReference type="HAMAP" id="MF_00614">
    <property type="entry name" value="Fen"/>
    <property type="match status" value="1"/>
</dbReference>
<dbReference type="GO" id="GO:0003677">
    <property type="term" value="F:DNA binding"/>
    <property type="evidence" value="ECO:0007669"/>
    <property type="project" value="InterPro"/>
</dbReference>
<keyword evidence="3" id="KW-0597">Phosphoprotein</keyword>
<evidence type="ECO:0000256" key="16">
    <source>
        <dbReference type="ARBA" id="ARBA00083225"/>
    </source>
</evidence>
<feature type="region of interest" description="Disordered" evidence="17">
    <location>
        <begin position="354"/>
        <end position="374"/>
    </location>
</feature>
<proteinExistence type="inferred from homology"/>
<dbReference type="OrthoDB" id="1937206at2759"/>
<dbReference type="AlphaFoldDB" id="A0A0V0ZYX9"/>
<comment type="cofactor">
    <cofactor evidence="1">
        <name>Mg(2+)</name>
        <dbReference type="ChEBI" id="CHEBI:18420"/>
    </cofactor>
</comment>
<dbReference type="SMART" id="SM00279">
    <property type="entry name" value="HhH2"/>
    <property type="match status" value="1"/>
</dbReference>